<dbReference type="SUPFAM" id="SSF53474">
    <property type="entry name" value="alpha/beta-Hydrolases"/>
    <property type="match status" value="1"/>
</dbReference>
<name>A0A9E6UQA5_9HYPH</name>
<evidence type="ECO:0000313" key="4">
    <source>
        <dbReference type="Proteomes" id="UP000825701"/>
    </source>
</evidence>
<organism evidence="3 4">
    <name type="scientific">Chenggangzhangella methanolivorans</name>
    <dbReference type="NCBI Taxonomy" id="1437009"/>
    <lineage>
        <taxon>Bacteria</taxon>
        <taxon>Pseudomonadati</taxon>
        <taxon>Pseudomonadota</taxon>
        <taxon>Alphaproteobacteria</taxon>
        <taxon>Hyphomicrobiales</taxon>
        <taxon>Methylopilaceae</taxon>
        <taxon>Chenggangzhangella</taxon>
    </lineage>
</organism>
<dbReference type="Proteomes" id="UP000825701">
    <property type="component" value="Chromosome"/>
</dbReference>
<gene>
    <name evidence="3" type="ORF">K6K41_12610</name>
</gene>
<dbReference type="Pfam" id="PF00135">
    <property type="entry name" value="COesterase"/>
    <property type="match status" value="1"/>
</dbReference>
<dbReference type="RefSeq" id="WP_428978602.1">
    <property type="nucleotide sequence ID" value="NZ_CP081869.1"/>
</dbReference>
<feature type="domain" description="Carboxylesterase type B" evidence="2">
    <location>
        <begin position="2"/>
        <end position="72"/>
    </location>
</feature>
<feature type="compositionally biased region" description="Polar residues" evidence="1">
    <location>
        <begin position="70"/>
        <end position="79"/>
    </location>
</feature>
<dbReference type="KEGG" id="cmet:K6K41_12610"/>
<reference evidence="3" key="1">
    <citation type="submission" date="2021-08" db="EMBL/GenBank/DDBJ databases">
        <authorList>
            <person name="Zhang H."/>
            <person name="Xu M."/>
            <person name="Yu Z."/>
            <person name="Yang L."/>
            <person name="Cai Y."/>
        </authorList>
    </citation>
    <scope>NUCLEOTIDE SEQUENCE</scope>
    <source>
        <strain evidence="3">CHL1</strain>
    </source>
</reference>
<feature type="region of interest" description="Disordered" evidence="1">
    <location>
        <begin position="37"/>
        <end position="79"/>
    </location>
</feature>
<evidence type="ECO:0000256" key="1">
    <source>
        <dbReference type="SAM" id="MobiDB-lite"/>
    </source>
</evidence>
<evidence type="ECO:0000313" key="3">
    <source>
        <dbReference type="EMBL" id="QZO02359.1"/>
    </source>
</evidence>
<accession>A0A9E6UQA5</accession>
<keyword evidence="4" id="KW-1185">Reference proteome</keyword>
<dbReference type="AlphaFoldDB" id="A0A9E6UQA5"/>
<dbReference type="InterPro" id="IPR002018">
    <property type="entry name" value="CarbesteraseB"/>
</dbReference>
<evidence type="ECO:0000259" key="2">
    <source>
        <dbReference type="Pfam" id="PF00135"/>
    </source>
</evidence>
<protein>
    <submittedName>
        <fullName evidence="3">Carboxylesterase family protein</fullName>
    </submittedName>
</protein>
<dbReference type="Gene3D" id="3.40.50.1820">
    <property type="entry name" value="alpha/beta hydrolase"/>
    <property type="match status" value="1"/>
</dbReference>
<sequence length="79" mass="9095">MQYLFKNYNGATGQVTPLNKQQSRLSDAMVSYWTRFAANGDPNGPDTPEWDRYDSKEDNHLSLNLPMPTVTKTFSSRHR</sequence>
<dbReference type="EMBL" id="CP081869">
    <property type="protein sequence ID" value="QZO02359.1"/>
    <property type="molecule type" value="Genomic_DNA"/>
</dbReference>
<dbReference type="InterPro" id="IPR029058">
    <property type="entry name" value="AB_hydrolase_fold"/>
</dbReference>
<feature type="compositionally biased region" description="Basic and acidic residues" evidence="1">
    <location>
        <begin position="49"/>
        <end position="60"/>
    </location>
</feature>
<proteinExistence type="predicted"/>